<protein>
    <submittedName>
        <fullName evidence="2">Lysophospholipase L2</fullName>
    </submittedName>
</protein>
<accession>A0A0P8W808</accession>
<gene>
    <name evidence="2" type="ORF">OXPF_18970</name>
</gene>
<dbReference type="PANTHER" id="PTHR11614">
    <property type="entry name" value="PHOSPHOLIPASE-RELATED"/>
    <property type="match status" value="1"/>
</dbReference>
<dbReference type="EMBL" id="LKET01000029">
    <property type="protein sequence ID" value="KPU44811.1"/>
    <property type="molecule type" value="Genomic_DNA"/>
</dbReference>
<dbReference type="OrthoDB" id="9806902at2"/>
<dbReference type="STRING" id="36849.OXPF_18970"/>
<dbReference type="InterPro" id="IPR051044">
    <property type="entry name" value="MAG_DAG_Lipase"/>
</dbReference>
<dbReference type="InterPro" id="IPR022742">
    <property type="entry name" value="Hydrolase_4"/>
</dbReference>
<comment type="caution">
    <text evidence="2">The sequence shown here is derived from an EMBL/GenBank/DDBJ whole genome shotgun (WGS) entry which is preliminary data.</text>
</comment>
<dbReference type="Proteomes" id="UP000050326">
    <property type="component" value="Unassembled WGS sequence"/>
</dbReference>
<evidence type="ECO:0000313" key="2">
    <source>
        <dbReference type="EMBL" id="KPU44811.1"/>
    </source>
</evidence>
<sequence length="307" mass="35393">MKRKEFTFISHEEVSIHTYKWIPKENVKIKGAVQISHGMAETAARYDRFASFLNNKGYIVYANDHRGHGKTAGQKENLGFAGKDSFNFMLKDMIKLTEIIRRESNDIPIYLFGHSMGSILAQRYIISNGQDINGVILSGTFGNQGIMIDIGIKIARMEMASKGERHQSIRINKMTTESYNNAFSPNRTKSDWLSRDTEEVDKYVNDPYCGYIMSSGFYYDFFRGTKAAHKKENIKNIRRDLPIYLFSGELDPVGKNCKSVLWLIREYQKLGICDVTYKFYKGGRHEMLNEINKDEVMNDVLAWLEAH</sequence>
<organism evidence="2 3">
    <name type="scientific">Oxobacter pfennigii</name>
    <dbReference type="NCBI Taxonomy" id="36849"/>
    <lineage>
        <taxon>Bacteria</taxon>
        <taxon>Bacillati</taxon>
        <taxon>Bacillota</taxon>
        <taxon>Clostridia</taxon>
        <taxon>Eubacteriales</taxon>
        <taxon>Clostridiaceae</taxon>
        <taxon>Oxobacter</taxon>
    </lineage>
</organism>
<dbReference type="RefSeq" id="WP_054874932.1">
    <property type="nucleotide sequence ID" value="NZ_LKET01000029.1"/>
</dbReference>
<dbReference type="AlphaFoldDB" id="A0A0P8W808"/>
<reference evidence="2 3" key="1">
    <citation type="submission" date="2015-09" db="EMBL/GenBank/DDBJ databases">
        <title>Genome sequence of Oxobacter pfennigii DSM 3222.</title>
        <authorList>
            <person name="Poehlein A."/>
            <person name="Bengelsdorf F.R."/>
            <person name="Schiel-Bengelsdorf B."/>
            <person name="Duerre P."/>
            <person name="Daniel R."/>
        </authorList>
    </citation>
    <scope>NUCLEOTIDE SEQUENCE [LARGE SCALE GENOMIC DNA]</scope>
    <source>
        <strain evidence="2 3">DSM 3222</strain>
    </source>
</reference>
<feature type="domain" description="Serine aminopeptidase S33" evidence="1">
    <location>
        <begin position="29"/>
        <end position="291"/>
    </location>
</feature>
<keyword evidence="3" id="KW-1185">Reference proteome</keyword>
<dbReference type="SUPFAM" id="SSF53474">
    <property type="entry name" value="alpha/beta-Hydrolases"/>
    <property type="match status" value="1"/>
</dbReference>
<dbReference type="PATRIC" id="fig|36849.3.peg.1997"/>
<dbReference type="Pfam" id="PF12146">
    <property type="entry name" value="Hydrolase_4"/>
    <property type="match status" value="1"/>
</dbReference>
<name>A0A0P8W808_9CLOT</name>
<dbReference type="Gene3D" id="3.40.50.1820">
    <property type="entry name" value="alpha/beta hydrolase"/>
    <property type="match status" value="1"/>
</dbReference>
<proteinExistence type="predicted"/>
<evidence type="ECO:0000259" key="1">
    <source>
        <dbReference type="Pfam" id="PF12146"/>
    </source>
</evidence>
<dbReference type="InterPro" id="IPR029058">
    <property type="entry name" value="AB_hydrolase_fold"/>
</dbReference>
<evidence type="ECO:0000313" key="3">
    <source>
        <dbReference type="Proteomes" id="UP000050326"/>
    </source>
</evidence>